<protein>
    <submittedName>
        <fullName evidence="2">AAA family ATPase</fullName>
    </submittedName>
</protein>
<reference evidence="2" key="1">
    <citation type="submission" date="2023-06" db="EMBL/GenBank/DDBJ databases">
        <title>Uncultivated large filamentous bacteria from sulfidic sediments reveal new species and different genomic features in energy metabolism and defense.</title>
        <authorList>
            <person name="Fonseca A."/>
        </authorList>
    </citation>
    <scope>NUCLEOTIDE SEQUENCE</scope>
    <source>
        <strain evidence="2">HSG4</strain>
    </source>
</reference>
<dbReference type="EMBL" id="JAUCGM010000876">
    <property type="protein sequence ID" value="MDM8563792.1"/>
    <property type="molecule type" value="Genomic_DNA"/>
</dbReference>
<dbReference type="Gene3D" id="3.40.50.300">
    <property type="entry name" value="P-loop containing nucleotide triphosphate hydrolases"/>
    <property type="match status" value="1"/>
</dbReference>
<gene>
    <name evidence="2" type="ORF">QUF54_10610</name>
</gene>
<comment type="caution">
    <text evidence="2">The sequence shown here is derived from an EMBL/GenBank/DDBJ whole genome shotgun (WGS) entry which is preliminary data.</text>
</comment>
<evidence type="ECO:0000313" key="2">
    <source>
        <dbReference type="EMBL" id="MDM8563792.1"/>
    </source>
</evidence>
<dbReference type="Proteomes" id="UP001171945">
    <property type="component" value="Unassembled WGS sequence"/>
</dbReference>
<sequence>DEVELHLHPGWQQTILPTLLETFPNVQFIVTTHSPQVLTTVPSSSIKAIQWDDSSEQPNLMPSIEFSEGAESQQLLEDILGIKPRPQNIDIVKKLNRYLELISLDKWDSTEAKALRSKLDKWGQGYETALTNADIDIRLRLRRLGRKHEENQ</sequence>
<dbReference type="InterPro" id="IPR027417">
    <property type="entry name" value="P-loop_NTPase"/>
</dbReference>
<name>A0ABT7VW32_9GAMM</name>
<feature type="non-terminal residue" evidence="2">
    <location>
        <position position="1"/>
    </location>
</feature>
<keyword evidence="3" id="KW-1185">Reference proteome</keyword>
<dbReference type="InterPro" id="IPR003959">
    <property type="entry name" value="ATPase_AAA_core"/>
</dbReference>
<accession>A0ABT7VW32</accession>
<dbReference type="SUPFAM" id="SSF52540">
    <property type="entry name" value="P-loop containing nucleoside triphosphate hydrolases"/>
    <property type="match status" value="1"/>
</dbReference>
<proteinExistence type="predicted"/>
<evidence type="ECO:0000313" key="3">
    <source>
        <dbReference type="Proteomes" id="UP001171945"/>
    </source>
</evidence>
<feature type="domain" description="ATPase AAA-type core" evidence="1">
    <location>
        <begin position="1"/>
        <end position="38"/>
    </location>
</feature>
<dbReference type="Pfam" id="PF13304">
    <property type="entry name" value="AAA_21"/>
    <property type="match status" value="1"/>
</dbReference>
<evidence type="ECO:0000259" key="1">
    <source>
        <dbReference type="Pfam" id="PF13304"/>
    </source>
</evidence>
<organism evidence="2 3">
    <name type="scientific">Candidatus Marithioploca araucensis</name>
    <dbReference type="NCBI Taxonomy" id="70273"/>
    <lineage>
        <taxon>Bacteria</taxon>
        <taxon>Pseudomonadati</taxon>
        <taxon>Pseudomonadota</taxon>
        <taxon>Gammaproteobacteria</taxon>
        <taxon>Thiotrichales</taxon>
        <taxon>Thiotrichaceae</taxon>
        <taxon>Candidatus Marithioploca</taxon>
    </lineage>
</organism>